<evidence type="ECO:0000256" key="3">
    <source>
        <dbReference type="ARBA" id="ARBA00022777"/>
    </source>
</evidence>
<dbReference type="InterPro" id="IPR011009">
    <property type="entry name" value="Kinase-like_dom_sf"/>
</dbReference>
<dbReference type="InterPro" id="IPR008271">
    <property type="entry name" value="Ser/Thr_kinase_AS"/>
</dbReference>
<dbReference type="Gene3D" id="3.30.200.20">
    <property type="entry name" value="Phosphorylase Kinase, domain 1"/>
    <property type="match status" value="1"/>
</dbReference>
<dbReference type="SMART" id="SM00220">
    <property type="entry name" value="S_TKc"/>
    <property type="match status" value="1"/>
</dbReference>
<feature type="domain" description="Protein kinase" evidence="7">
    <location>
        <begin position="14"/>
        <end position="288"/>
    </location>
</feature>
<evidence type="ECO:0000259" key="7">
    <source>
        <dbReference type="PROSITE" id="PS50011"/>
    </source>
</evidence>
<dbReference type="GO" id="GO:0016301">
    <property type="term" value="F:kinase activity"/>
    <property type="evidence" value="ECO:0007669"/>
    <property type="project" value="UniProtKB-KW"/>
</dbReference>
<dbReference type="CDD" id="cd14014">
    <property type="entry name" value="STKc_PknB_like"/>
    <property type="match status" value="1"/>
</dbReference>
<evidence type="ECO:0000256" key="1">
    <source>
        <dbReference type="ARBA" id="ARBA00022679"/>
    </source>
</evidence>
<dbReference type="PANTHER" id="PTHR43289">
    <property type="entry name" value="MITOGEN-ACTIVATED PROTEIN KINASE KINASE KINASE 20-RELATED"/>
    <property type="match status" value="1"/>
</dbReference>
<feature type="transmembrane region" description="Helical" evidence="6">
    <location>
        <begin position="306"/>
        <end position="325"/>
    </location>
</feature>
<evidence type="ECO:0000256" key="6">
    <source>
        <dbReference type="SAM" id="Phobius"/>
    </source>
</evidence>
<dbReference type="EMBL" id="JBHUJD010000010">
    <property type="protein sequence ID" value="MFD2310595.1"/>
    <property type="molecule type" value="Genomic_DNA"/>
</dbReference>
<organism evidence="8 9">
    <name type="scientific">Microbulbifer halophilus</name>
    <dbReference type="NCBI Taxonomy" id="453963"/>
    <lineage>
        <taxon>Bacteria</taxon>
        <taxon>Pseudomonadati</taxon>
        <taxon>Pseudomonadota</taxon>
        <taxon>Gammaproteobacteria</taxon>
        <taxon>Cellvibrionales</taxon>
        <taxon>Microbulbiferaceae</taxon>
        <taxon>Microbulbifer</taxon>
    </lineage>
</organism>
<dbReference type="PROSITE" id="PS00107">
    <property type="entry name" value="PROTEIN_KINASE_ATP"/>
    <property type="match status" value="1"/>
</dbReference>
<dbReference type="PROSITE" id="PS00108">
    <property type="entry name" value="PROTEIN_KINASE_ST"/>
    <property type="match status" value="1"/>
</dbReference>
<dbReference type="InterPro" id="IPR000719">
    <property type="entry name" value="Prot_kinase_dom"/>
</dbReference>
<dbReference type="SUPFAM" id="SSF48452">
    <property type="entry name" value="TPR-like"/>
    <property type="match status" value="1"/>
</dbReference>
<comment type="caution">
    <text evidence="8">The sequence shown here is derived from an EMBL/GenBank/DDBJ whole genome shotgun (WGS) entry which is preliminary data.</text>
</comment>
<dbReference type="Gene3D" id="1.10.510.10">
    <property type="entry name" value="Transferase(Phosphotransferase) domain 1"/>
    <property type="match status" value="1"/>
</dbReference>
<accession>A0ABW5EE47</accession>
<gene>
    <name evidence="8" type="ORF">ACFSKX_09225</name>
</gene>
<proteinExistence type="predicted"/>
<evidence type="ECO:0000313" key="8">
    <source>
        <dbReference type="EMBL" id="MFD2310595.1"/>
    </source>
</evidence>
<dbReference type="Gene3D" id="1.25.40.10">
    <property type="entry name" value="Tetratricopeptide repeat domain"/>
    <property type="match status" value="2"/>
</dbReference>
<name>A0ABW5EE47_9GAMM</name>
<keyword evidence="3 8" id="KW-0418">Kinase</keyword>
<dbReference type="RefSeq" id="WP_265720680.1">
    <property type="nucleotide sequence ID" value="NZ_JAPIVK010000005.1"/>
</dbReference>
<dbReference type="SUPFAM" id="SSF56112">
    <property type="entry name" value="Protein kinase-like (PK-like)"/>
    <property type="match status" value="1"/>
</dbReference>
<dbReference type="InterPro" id="IPR017441">
    <property type="entry name" value="Protein_kinase_ATP_BS"/>
</dbReference>
<dbReference type="InterPro" id="IPR011990">
    <property type="entry name" value="TPR-like_helical_dom_sf"/>
</dbReference>
<keyword evidence="6" id="KW-1133">Transmembrane helix</keyword>
<dbReference type="Pfam" id="PF13181">
    <property type="entry name" value="TPR_8"/>
    <property type="match status" value="1"/>
</dbReference>
<keyword evidence="2 5" id="KW-0547">Nucleotide-binding</keyword>
<protein>
    <submittedName>
        <fullName evidence="8">Protein kinase</fullName>
    </submittedName>
</protein>
<reference evidence="9" key="1">
    <citation type="journal article" date="2019" name="Int. J. Syst. Evol. Microbiol.">
        <title>The Global Catalogue of Microorganisms (GCM) 10K type strain sequencing project: providing services to taxonomists for standard genome sequencing and annotation.</title>
        <authorList>
            <consortium name="The Broad Institute Genomics Platform"/>
            <consortium name="The Broad Institute Genome Sequencing Center for Infectious Disease"/>
            <person name="Wu L."/>
            <person name="Ma J."/>
        </authorList>
    </citation>
    <scope>NUCLEOTIDE SEQUENCE [LARGE SCALE GENOMIC DNA]</scope>
    <source>
        <strain evidence="9">KCTC 12848</strain>
    </source>
</reference>
<sequence>MPDTEPQPDPTGRYRIDRQIGAGGMGVVYLAEDTRLHRRVAIKKLRQDVAGSAARRRIRREAQLLASLNHPNIVQLYDVLEEEDGGMALVMEYVEGATLQEWMREQGTAPEDRLSILVQICSALEQAHDLGIVHRDLKPANILINRDGPGLIAKITDFGIAKSWSEHSNLTTAQHTPASWGAVSPEQLQGKPLDHRSDLFALGVLAYGLFCGQNPFGDSDNSFILADRIVRRPHPPASNLNPGLPGELCRLLDRLLAKKPARRPSSAAAVAEELEATDPGAIDRHPPATIASEDFYRRRRTAGKRGIALVSAAALAIAAIAAAFLSGAPPARDARYIAVVPPAAGGPEQSREVRLLTQSVQNAIRQGLSNREGLYLVPQSESRQLHNQSLHRQARAQDAQLLLNPDITCGEKNCELSLELIETESFSTIANRKISLSLDSNLGGFEQTLQQINYLLPQYPPRALSPTLTIGEEDYRRYLELQPRGKTYQNVGETLDALEELQEKAPQFPAIYELYGQLAFDDRFSNRNMDSMDRLEKMLAKAPPEIADTVEILSARLFLFHARYNWEASAEILAKLKSALPDRANYYQAEAIHYHLRGDYERALIASDKALALRTSTNYLLQKALSLSYNGQMEAARPYLQQALEIDDSYIDARSLLAANELDMGRTGETIRLLDTIAPHRLNALDFYNLCMAHYLEKRFPRADRCFTDLYKALPSDVEPLLYRAEIAREQQRPQRARQFSERALELSRQREGWENRLMQALAHAQLGQSERAVASLLKTRQRAPDDTYVNQTLAQIYIATDDLNSAEAHIRRSLELGQSPVWYRTARFAKICSHSAFADLRGEYPTLCTGRGPDGGVARK</sequence>
<evidence type="ECO:0000256" key="2">
    <source>
        <dbReference type="ARBA" id="ARBA00022741"/>
    </source>
</evidence>
<evidence type="ECO:0000256" key="5">
    <source>
        <dbReference type="PROSITE-ProRule" id="PRU10141"/>
    </source>
</evidence>
<dbReference type="PROSITE" id="PS50011">
    <property type="entry name" value="PROTEIN_KINASE_DOM"/>
    <property type="match status" value="1"/>
</dbReference>
<dbReference type="PANTHER" id="PTHR43289:SF6">
    <property type="entry name" value="SERINE_THREONINE-PROTEIN KINASE NEKL-3"/>
    <property type="match status" value="1"/>
</dbReference>
<keyword evidence="1" id="KW-0808">Transferase</keyword>
<keyword evidence="6" id="KW-0812">Transmembrane</keyword>
<evidence type="ECO:0000313" key="9">
    <source>
        <dbReference type="Proteomes" id="UP001597425"/>
    </source>
</evidence>
<dbReference type="Proteomes" id="UP001597425">
    <property type="component" value="Unassembled WGS sequence"/>
</dbReference>
<keyword evidence="4 5" id="KW-0067">ATP-binding</keyword>
<dbReference type="Pfam" id="PF00069">
    <property type="entry name" value="Pkinase"/>
    <property type="match status" value="1"/>
</dbReference>
<dbReference type="InterPro" id="IPR019734">
    <property type="entry name" value="TPR_rpt"/>
</dbReference>
<feature type="binding site" evidence="5">
    <location>
        <position position="44"/>
    </location>
    <ligand>
        <name>ATP</name>
        <dbReference type="ChEBI" id="CHEBI:30616"/>
    </ligand>
</feature>
<evidence type="ECO:0000256" key="4">
    <source>
        <dbReference type="ARBA" id="ARBA00022840"/>
    </source>
</evidence>
<dbReference type="SMART" id="SM00028">
    <property type="entry name" value="TPR"/>
    <property type="match status" value="6"/>
</dbReference>
<keyword evidence="9" id="KW-1185">Reference proteome</keyword>
<keyword evidence="6" id="KW-0472">Membrane</keyword>